<gene>
    <name evidence="1" type="ORF">M5D96_000383</name>
</gene>
<organism evidence="1 2">
    <name type="scientific">Drosophila gunungcola</name>
    <name type="common">fruit fly</name>
    <dbReference type="NCBI Taxonomy" id="103775"/>
    <lineage>
        <taxon>Eukaryota</taxon>
        <taxon>Metazoa</taxon>
        <taxon>Ecdysozoa</taxon>
        <taxon>Arthropoda</taxon>
        <taxon>Hexapoda</taxon>
        <taxon>Insecta</taxon>
        <taxon>Pterygota</taxon>
        <taxon>Neoptera</taxon>
        <taxon>Endopterygota</taxon>
        <taxon>Diptera</taxon>
        <taxon>Brachycera</taxon>
        <taxon>Muscomorpha</taxon>
        <taxon>Ephydroidea</taxon>
        <taxon>Drosophilidae</taxon>
        <taxon>Drosophila</taxon>
        <taxon>Sophophora</taxon>
    </lineage>
</organism>
<protein>
    <submittedName>
        <fullName evidence="1">Uncharacterized protein</fullName>
    </submittedName>
</protein>
<evidence type="ECO:0000313" key="2">
    <source>
        <dbReference type="Proteomes" id="UP001059596"/>
    </source>
</evidence>
<accession>A0A9P9YW83</accession>
<dbReference type="EMBL" id="JAMKOV010000001">
    <property type="protein sequence ID" value="KAI8044232.1"/>
    <property type="molecule type" value="Genomic_DNA"/>
</dbReference>
<dbReference type="Proteomes" id="UP001059596">
    <property type="component" value="Chromosome 3R"/>
</dbReference>
<sequence length="105" mass="12378">MQEILPKLCDFHEEDVFRDDTRNLFFQCITKSLHSLYPKLDKCDFNTLGVPLHEKWPQTLLRLKSIVNVEIRKNSLARYKTSQLSNDKFSEPFIKMSALVIYIVS</sequence>
<comment type="caution">
    <text evidence="1">The sequence shown here is derived from an EMBL/GenBank/DDBJ whole genome shotgun (WGS) entry which is preliminary data.</text>
</comment>
<reference evidence="1" key="1">
    <citation type="journal article" date="2023" name="Genome Biol. Evol.">
        <title>Long-read-based Genome Assembly of Drosophila gunungcola Reveals Fewer Chemosensory Genes in Flower-breeding Species.</title>
        <authorList>
            <person name="Negi A."/>
            <person name="Liao B.Y."/>
            <person name="Yeh S.D."/>
        </authorList>
    </citation>
    <scope>NUCLEOTIDE SEQUENCE</scope>
    <source>
        <strain evidence="1">Sukarami</strain>
    </source>
</reference>
<evidence type="ECO:0000313" key="1">
    <source>
        <dbReference type="EMBL" id="KAI8044232.1"/>
    </source>
</evidence>
<proteinExistence type="predicted"/>
<keyword evidence="2" id="KW-1185">Reference proteome</keyword>
<dbReference type="AlphaFoldDB" id="A0A9P9YW83"/>
<name>A0A9P9YW83_9MUSC</name>